<protein>
    <submittedName>
        <fullName evidence="2">Uncharacterized protein</fullName>
    </submittedName>
</protein>
<reference evidence="2 3" key="1">
    <citation type="submission" date="2021-11" db="EMBL/GenBank/DDBJ databases">
        <title>Black yeast isolated from Biological Soil Crust.</title>
        <authorList>
            <person name="Kurbessoian T."/>
        </authorList>
    </citation>
    <scope>NUCLEOTIDE SEQUENCE [LARGE SCALE GENOMIC DNA]</scope>
    <source>
        <strain evidence="2 3">CCFEE 5522</strain>
    </source>
</reference>
<evidence type="ECO:0000256" key="1">
    <source>
        <dbReference type="SAM" id="Phobius"/>
    </source>
</evidence>
<dbReference type="Proteomes" id="UP001324427">
    <property type="component" value="Unassembled WGS sequence"/>
</dbReference>
<organism evidence="2 3">
    <name type="scientific">Oleoguttula mirabilis</name>
    <dbReference type="NCBI Taxonomy" id="1507867"/>
    <lineage>
        <taxon>Eukaryota</taxon>
        <taxon>Fungi</taxon>
        <taxon>Dikarya</taxon>
        <taxon>Ascomycota</taxon>
        <taxon>Pezizomycotina</taxon>
        <taxon>Dothideomycetes</taxon>
        <taxon>Dothideomycetidae</taxon>
        <taxon>Mycosphaerellales</taxon>
        <taxon>Teratosphaeriaceae</taxon>
        <taxon>Oleoguttula</taxon>
    </lineage>
</organism>
<evidence type="ECO:0000313" key="2">
    <source>
        <dbReference type="EMBL" id="KAK4539655.1"/>
    </source>
</evidence>
<dbReference type="AlphaFoldDB" id="A0AAV9J407"/>
<gene>
    <name evidence="2" type="ORF">LTR36_010481</name>
</gene>
<name>A0AAV9J407_9PEZI</name>
<keyword evidence="1" id="KW-0472">Membrane</keyword>
<feature type="transmembrane region" description="Helical" evidence="1">
    <location>
        <begin position="14"/>
        <end position="31"/>
    </location>
</feature>
<evidence type="ECO:0000313" key="3">
    <source>
        <dbReference type="Proteomes" id="UP001324427"/>
    </source>
</evidence>
<keyword evidence="3" id="KW-1185">Reference proteome</keyword>
<feature type="transmembrane region" description="Helical" evidence="1">
    <location>
        <begin position="64"/>
        <end position="81"/>
    </location>
</feature>
<keyword evidence="1" id="KW-1133">Transmembrane helix</keyword>
<proteinExistence type="predicted"/>
<keyword evidence="1" id="KW-0812">Transmembrane</keyword>
<comment type="caution">
    <text evidence="2">The sequence shown here is derived from an EMBL/GenBank/DDBJ whole genome shotgun (WGS) entry which is preliminary data.</text>
</comment>
<accession>A0AAV9J407</accession>
<feature type="transmembrane region" description="Helical" evidence="1">
    <location>
        <begin position="101"/>
        <end position="121"/>
    </location>
</feature>
<dbReference type="EMBL" id="JAVFHQ010000087">
    <property type="protein sequence ID" value="KAK4539655.1"/>
    <property type="molecule type" value="Genomic_DNA"/>
</dbReference>
<sequence length="486" mass="55241">MRATETNNHSVPKLTPLVLLWAFSTVLWSIFTPPHKTFAARAVLIQPAWLVRILQQDSTWNQDLALALALHAIYSYMTGAWRLPSSNALEWIDWDDSTIRIYLQVFPLLGMCGLCAGGIVFRERQLISKSKDPPELLNEHRIDDQVSPYLPKVAARVYSEGKLKDPAQLSTLEAARSVALRCWIGFATFPRSVWQASKLLFERTLHVWYRREVAASSTGRAYTEDEKLLEAFFRAFLTNAVNEASEPFRVAYEAAHSENTEVVLYSPAFTYEEDHKRTLTIKVLSPAFYGRFVHYEHAKEAFDQECLATNEKNRTAHIERPELLPVLLNAIEEQQQGAQKLTSCQSYVEQVRWACLRRLRCPLAESSYPGGSNRLDAEHKLVNKRVVGHSELDQFVKQTCENAVVYRRIAVKLLLKGRNGMGQPALLVVSDWLVRSVLLLTSLIYIEHCKAVDVLRLRELGLDDAGTMTAMLLLANTVHIWSFLKG</sequence>